<dbReference type="KEGG" id="ptan:CRYO30217_02014"/>
<name>A0A916JNG7_9FLAO</name>
<keyword evidence="2" id="KW-1185">Reference proteome</keyword>
<proteinExistence type="predicted"/>
<evidence type="ECO:0000313" key="1">
    <source>
        <dbReference type="EMBL" id="CAG5082808.1"/>
    </source>
</evidence>
<sequence length="67" mass="8007">MKKNIDITKFLDGTEFGRLKVRVFVYLNERYSEKPEDLAEIKAEVKKVFSVQDVEMVAEQWYNLTFE</sequence>
<dbReference type="Proteomes" id="UP000683507">
    <property type="component" value="Chromosome"/>
</dbReference>
<accession>A0A916JNG7</accession>
<protein>
    <submittedName>
        <fullName evidence="1">Uncharacterized protein</fullName>
    </submittedName>
</protein>
<dbReference type="EMBL" id="OU015584">
    <property type="protein sequence ID" value="CAG5082808.1"/>
    <property type="molecule type" value="Genomic_DNA"/>
</dbReference>
<evidence type="ECO:0000313" key="2">
    <source>
        <dbReference type="Proteomes" id="UP000683507"/>
    </source>
</evidence>
<dbReference type="AlphaFoldDB" id="A0A916JNG7"/>
<reference evidence="1" key="1">
    <citation type="submission" date="2021-04" db="EMBL/GenBank/DDBJ databases">
        <authorList>
            <person name="Rodrigo-Torres L."/>
            <person name="Arahal R. D."/>
            <person name="Lucena T."/>
        </authorList>
    </citation>
    <scope>NUCLEOTIDE SEQUENCE</scope>
    <source>
        <strain evidence="1">AS29M-1</strain>
    </source>
</reference>
<gene>
    <name evidence="1" type="ORF">CRYO30217_02014</name>
</gene>
<organism evidence="1 2">
    <name type="scientific">Parvicella tangerina</name>
    <dbReference type="NCBI Taxonomy" id="2829795"/>
    <lineage>
        <taxon>Bacteria</taxon>
        <taxon>Pseudomonadati</taxon>
        <taxon>Bacteroidota</taxon>
        <taxon>Flavobacteriia</taxon>
        <taxon>Flavobacteriales</taxon>
        <taxon>Parvicellaceae</taxon>
        <taxon>Parvicella</taxon>
    </lineage>
</organism>
<dbReference type="RefSeq" id="WP_258542214.1">
    <property type="nucleotide sequence ID" value="NZ_OU015584.1"/>
</dbReference>